<reference evidence="2" key="1">
    <citation type="journal article" date="2019" name="Int. J. Syst. Evol. Microbiol.">
        <title>The Global Catalogue of Microorganisms (GCM) 10K type strain sequencing project: providing services to taxonomists for standard genome sequencing and annotation.</title>
        <authorList>
            <consortium name="The Broad Institute Genomics Platform"/>
            <consortium name="The Broad Institute Genome Sequencing Center for Infectious Disease"/>
            <person name="Wu L."/>
            <person name="Ma J."/>
        </authorList>
    </citation>
    <scope>NUCLEOTIDE SEQUENCE [LARGE SCALE GENOMIC DNA]</scope>
    <source>
        <strain evidence="2">CGMCC 4.7329</strain>
    </source>
</reference>
<protein>
    <recommendedName>
        <fullName evidence="3">DUF4132 domain-containing protein</fullName>
    </recommendedName>
</protein>
<name>A0ABQ2KL39_9NOCA</name>
<organism evidence="1 2">
    <name type="scientific">Nocardia rhizosphaerihabitans</name>
    <dbReference type="NCBI Taxonomy" id="1691570"/>
    <lineage>
        <taxon>Bacteria</taxon>
        <taxon>Bacillati</taxon>
        <taxon>Actinomycetota</taxon>
        <taxon>Actinomycetes</taxon>
        <taxon>Mycobacteriales</taxon>
        <taxon>Nocardiaceae</taxon>
        <taxon>Nocardia</taxon>
    </lineage>
</organism>
<evidence type="ECO:0008006" key="3">
    <source>
        <dbReference type="Google" id="ProtNLM"/>
    </source>
</evidence>
<keyword evidence="2" id="KW-1185">Reference proteome</keyword>
<gene>
    <name evidence="1" type="ORF">GCM10011610_40140</name>
</gene>
<evidence type="ECO:0000313" key="1">
    <source>
        <dbReference type="EMBL" id="GGN85594.1"/>
    </source>
</evidence>
<dbReference type="RefSeq" id="WP_189030430.1">
    <property type="nucleotide sequence ID" value="NZ_BMNE01000004.1"/>
</dbReference>
<sequence>MSYWRSVVNAILYSVQFEKELDNHVVGRIASSLLTEPLATLTPEEEYQALSDGLAMGAPLPTLVQMPQDPAALREFLGRVVARMDDMRPWPTLPYLRLPKDSVSYFKNAAPIARISARVDDIQARISRGFYWGTEYGIFIPLKMGSGRIIGMFTPFWDDSDDTVLVDATHDPEPDAVIDELLYVTRIDPRTVTRLNAKAFLRPESAD</sequence>
<evidence type="ECO:0000313" key="2">
    <source>
        <dbReference type="Proteomes" id="UP000658127"/>
    </source>
</evidence>
<proteinExistence type="predicted"/>
<dbReference type="Proteomes" id="UP000658127">
    <property type="component" value="Unassembled WGS sequence"/>
</dbReference>
<dbReference type="EMBL" id="BMNE01000004">
    <property type="protein sequence ID" value="GGN85594.1"/>
    <property type="molecule type" value="Genomic_DNA"/>
</dbReference>
<accession>A0ABQ2KL39</accession>
<comment type="caution">
    <text evidence="1">The sequence shown here is derived from an EMBL/GenBank/DDBJ whole genome shotgun (WGS) entry which is preliminary data.</text>
</comment>